<dbReference type="PANTHER" id="PTHR23287">
    <property type="entry name" value="RUBY-EYE2-LIKE PROTEIN"/>
    <property type="match status" value="1"/>
</dbReference>
<keyword evidence="2" id="KW-1133">Transmembrane helix</keyword>
<protein>
    <submittedName>
        <fullName evidence="4">Uncharacterized protein KIAA0329/KIAA0297</fullName>
    </submittedName>
</protein>
<dbReference type="Pfam" id="PF23756">
    <property type="entry name" value="Beta-prop_HPS5"/>
    <property type="match status" value="1"/>
</dbReference>
<dbReference type="Gene3D" id="2.130.10.10">
    <property type="entry name" value="YVTN repeat-like/Quinoprotein amine dehydrogenase"/>
    <property type="match status" value="1"/>
</dbReference>
<keyword evidence="5" id="KW-1185">Reference proteome</keyword>
<proteinExistence type="predicted"/>
<feature type="compositionally biased region" description="Basic and acidic residues" evidence="1">
    <location>
        <begin position="702"/>
        <end position="717"/>
    </location>
</feature>
<dbReference type="OrthoDB" id="9930272at2759"/>
<dbReference type="GO" id="GO:0005737">
    <property type="term" value="C:cytoplasm"/>
    <property type="evidence" value="ECO:0007669"/>
    <property type="project" value="GOC"/>
</dbReference>
<dbReference type="InParanoid" id="E2BI40"/>
<evidence type="ECO:0000313" key="4">
    <source>
        <dbReference type="EMBL" id="EFN84640.1"/>
    </source>
</evidence>
<dbReference type="InterPro" id="IPR056499">
    <property type="entry name" value="Beta-prop_HPS5-like"/>
</dbReference>
<keyword evidence="2" id="KW-0812">Transmembrane</keyword>
<sequence>MATPMCEDVGPLREWAPLSALLQQIPARIQTGIFTQDVSFTCIAALTEFIAIGTNRGLVYWYNREKQDLQRLRCENAYSKITCVKVISTVDYMVAAGNEQGVITVFQIPKSPPDTLPDSLKPKQKIQVERYSINGLHKNAVTAVEWSKNGMKLFSGDRDGLVVLTEIDFYMHLSKSSQLLNEKYSVVQLSYQQGLLLVSTTLRTILVNRNENGKVIQVGQKERKTLGKLGAVFGSRQNYVQEPIIYASRPGLRLWQADKVGTVLKTLIFKDAVRSGHTEVELLNPAPEGSRRNRGEPSFGIALPFCDDLLVTYSDDVIYVVNPSTIAITSVVTDLRRVTDVTCTKDEIFILEGERNILRIAHYPEDNTFTSEETRTTLDPLSSFAECSKPVTIGLLELTSKLKESTVVSAIPFHKINSTNIIQTVGHQEKHHFLPFYSRYLPEYKLVFLHKMSVLFILLHLLSLLLLKLIVGLSTGIIEKNKIYKDFAVSIAPVTIGIDDNAVVNAEEAVEIVEIPPIVPLDLNIPLMTHINTILEHKDRKKNIKDEKSNDRRELFRKIGQQEFEDVVFTPKRKQRKSHSKMANKNWHIASPSVTDFSSNNPNVNNINVNEAMTTTHSSLLSLNIDDNCVLKSDRDLERIQRDVENKEKLLANILDFDSILCKYMKSSQIENNSNAPDHVDSITHINCNVYPNNTMNEEQSTNEKKEYTDHSDHTETESGEEDVSYHTELKRLEDLGECRKTLLQNKLDYIPTAGNDFRQVQSVDCHELEVQFNALAKESATSAVLEEEEDWVLVKDDIPTFHNVLI</sequence>
<accession>E2BI40</accession>
<dbReference type="AlphaFoldDB" id="E2BI40"/>
<name>E2BI40_HARSA</name>
<reference evidence="4 5" key="1">
    <citation type="journal article" date="2010" name="Science">
        <title>Genomic comparison of the ants Camponotus floridanus and Harpegnathos saltator.</title>
        <authorList>
            <person name="Bonasio R."/>
            <person name="Zhang G."/>
            <person name="Ye C."/>
            <person name="Mutti N.S."/>
            <person name="Fang X."/>
            <person name="Qin N."/>
            <person name="Donahue G."/>
            <person name="Yang P."/>
            <person name="Li Q."/>
            <person name="Li C."/>
            <person name="Zhang P."/>
            <person name="Huang Z."/>
            <person name="Berger S.L."/>
            <person name="Reinberg D."/>
            <person name="Wang J."/>
            <person name="Liebig J."/>
        </authorList>
    </citation>
    <scope>NUCLEOTIDE SEQUENCE [LARGE SCALE GENOMIC DNA]</scope>
    <source>
        <strain evidence="4 5">R22 G/1</strain>
    </source>
</reference>
<dbReference type="InterPro" id="IPR036322">
    <property type="entry name" value="WD40_repeat_dom_sf"/>
</dbReference>
<keyword evidence="2" id="KW-0472">Membrane</keyword>
<feature type="region of interest" description="Disordered" evidence="1">
    <location>
        <begin position="693"/>
        <end position="726"/>
    </location>
</feature>
<dbReference type="GO" id="GO:0032527">
    <property type="term" value="P:protein exit from endoplasmic reticulum"/>
    <property type="evidence" value="ECO:0007669"/>
    <property type="project" value="TreeGrafter"/>
</dbReference>
<gene>
    <name evidence="4" type="ORF">EAI_05692</name>
</gene>
<dbReference type="Proteomes" id="UP000008237">
    <property type="component" value="Unassembled WGS sequence"/>
</dbReference>
<evidence type="ECO:0000256" key="2">
    <source>
        <dbReference type="SAM" id="Phobius"/>
    </source>
</evidence>
<dbReference type="PANTHER" id="PTHR23287:SF16">
    <property type="entry name" value="TECTONIN BETA-PROPELLER REPEAT-CONTAINING PROTEIN 2"/>
    <property type="match status" value="1"/>
</dbReference>
<dbReference type="SUPFAM" id="SSF50978">
    <property type="entry name" value="WD40 repeat-like"/>
    <property type="match status" value="1"/>
</dbReference>
<evidence type="ECO:0000259" key="3">
    <source>
        <dbReference type="Pfam" id="PF23756"/>
    </source>
</evidence>
<evidence type="ECO:0000256" key="1">
    <source>
        <dbReference type="SAM" id="MobiDB-lite"/>
    </source>
</evidence>
<dbReference type="InterPro" id="IPR015943">
    <property type="entry name" value="WD40/YVTN_repeat-like_dom_sf"/>
</dbReference>
<feature type="transmembrane region" description="Helical" evidence="2">
    <location>
        <begin position="454"/>
        <end position="478"/>
    </location>
</feature>
<dbReference type="EMBL" id="GL448443">
    <property type="protein sequence ID" value="EFN84640.1"/>
    <property type="molecule type" value="Genomic_DNA"/>
</dbReference>
<evidence type="ECO:0000313" key="5">
    <source>
        <dbReference type="Proteomes" id="UP000008237"/>
    </source>
</evidence>
<feature type="domain" description="HPS5-like beta-propeller" evidence="3">
    <location>
        <begin position="35"/>
        <end position="351"/>
    </location>
</feature>
<organism evidence="5">
    <name type="scientific">Harpegnathos saltator</name>
    <name type="common">Jerdon's jumping ant</name>
    <dbReference type="NCBI Taxonomy" id="610380"/>
    <lineage>
        <taxon>Eukaryota</taxon>
        <taxon>Metazoa</taxon>
        <taxon>Ecdysozoa</taxon>
        <taxon>Arthropoda</taxon>
        <taxon>Hexapoda</taxon>
        <taxon>Insecta</taxon>
        <taxon>Pterygota</taxon>
        <taxon>Neoptera</taxon>
        <taxon>Endopterygota</taxon>
        <taxon>Hymenoptera</taxon>
        <taxon>Apocrita</taxon>
        <taxon>Aculeata</taxon>
        <taxon>Formicoidea</taxon>
        <taxon>Formicidae</taxon>
        <taxon>Ponerinae</taxon>
        <taxon>Ponerini</taxon>
        <taxon>Harpegnathos</taxon>
    </lineage>
</organism>
<dbReference type="OMA" id="TEFDYQA"/>